<comment type="caution">
    <text evidence="1">The sequence shown here is derived from an EMBL/GenBank/DDBJ whole genome shotgun (WGS) entry which is preliminary data.</text>
</comment>
<sequence length="48" mass="4977">MKPNDSIPPLDALGPVIPPTPQQRATVLSLLAGEPDEAELVEMILGAA</sequence>
<gene>
    <name evidence="1" type="ORF">V6R90_10685</name>
</gene>
<evidence type="ECO:0000313" key="2">
    <source>
        <dbReference type="Proteomes" id="UP001482520"/>
    </source>
</evidence>
<reference evidence="1 2" key="1">
    <citation type="submission" date="2024-02" db="EMBL/GenBank/DDBJ databases">
        <title>Full genome sequence of Nocardioides kribbensis.</title>
        <authorList>
            <person name="Poletto B.L."/>
            <person name="Silva G."/>
            <person name="Galante D."/>
            <person name="Campos K.R."/>
            <person name="Santos M.B.N."/>
            <person name="Sacchi C.T."/>
        </authorList>
    </citation>
    <scope>NUCLEOTIDE SEQUENCE [LARGE SCALE GENOMIC DNA]</scope>
    <source>
        <strain evidence="1 2">O4R</strain>
    </source>
</reference>
<dbReference type="EMBL" id="JBEGDP010000010">
    <property type="protein sequence ID" value="MEQ7847746.1"/>
    <property type="molecule type" value="Genomic_DNA"/>
</dbReference>
<dbReference type="Proteomes" id="UP001482520">
    <property type="component" value="Unassembled WGS sequence"/>
</dbReference>
<protein>
    <submittedName>
        <fullName evidence="1">Uncharacterized protein</fullName>
    </submittedName>
</protein>
<name>A0ABV1NYZ7_9ACTN</name>
<evidence type="ECO:0000313" key="1">
    <source>
        <dbReference type="EMBL" id="MEQ7847746.1"/>
    </source>
</evidence>
<accession>A0ABV1NYZ7</accession>
<proteinExistence type="predicted"/>
<dbReference type="RefSeq" id="WP_349804664.1">
    <property type="nucleotide sequence ID" value="NZ_JBEGDP010000010.1"/>
</dbReference>
<keyword evidence="2" id="KW-1185">Reference proteome</keyword>
<organism evidence="1 2">
    <name type="scientific">Nocardioides kribbensis</name>
    <dbReference type="NCBI Taxonomy" id="305517"/>
    <lineage>
        <taxon>Bacteria</taxon>
        <taxon>Bacillati</taxon>
        <taxon>Actinomycetota</taxon>
        <taxon>Actinomycetes</taxon>
        <taxon>Propionibacteriales</taxon>
        <taxon>Nocardioidaceae</taxon>
        <taxon>Nocardioides</taxon>
    </lineage>
</organism>